<dbReference type="EMBL" id="WMJY01000006">
    <property type="protein sequence ID" value="MTH29135.1"/>
    <property type="molecule type" value="Genomic_DNA"/>
</dbReference>
<keyword evidence="3" id="KW-1185">Reference proteome</keyword>
<feature type="signal peptide" evidence="1">
    <location>
        <begin position="1"/>
        <end position="19"/>
    </location>
</feature>
<reference evidence="2 3" key="1">
    <citation type="journal article" date="2006" name="Int. J. Syst. Evol. Microbiol.">
        <title>Myroides pelagicus sp. nov., isolated from seawater in Thailand.</title>
        <authorList>
            <person name="Yoon J."/>
            <person name="Maneerat S."/>
            <person name="Kawai F."/>
            <person name="Yokota A."/>
        </authorList>
    </citation>
    <scope>NUCLEOTIDE SEQUENCE [LARGE SCALE GENOMIC DNA]</scope>
    <source>
        <strain evidence="2 3">SM1T</strain>
    </source>
</reference>
<dbReference type="Proteomes" id="UP000488936">
    <property type="component" value="Unassembled WGS sequence"/>
</dbReference>
<evidence type="ECO:0000313" key="3">
    <source>
        <dbReference type="Proteomes" id="UP000488936"/>
    </source>
</evidence>
<dbReference type="RefSeq" id="WP_155035114.1">
    <property type="nucleotide sequence ID" value="NZ_JBHTIG010000011.1"/>
</dbReference>
<evidence type="ECO:0000313" key="2">
    <source>
        <dbReference type="EMBL" id="MTH29135.1"/>
    </source>
</evidence>
<protein>
    <recommendedName>
        <fullName evidence="4">Collagen-like protein</fullName>
    </recommendedName>
</protein>
<sequence>MKKRISTLFLLALTMSAYAQDKPGVGIGNPLPSQSAMLDITAPDKGVLIPRVALTDLTKYSPIVGGEEAGLLVYNNNEVKDANDKVIVAVGFYYWTKAVAPATAGKWELVTSQSIVDRLINRIEVIEKATGTGADGKDGGTVVYVPGEKGENGKDGTLGSIVIIDKDGNKKDVPTDELLLGFESETFFHVDEKDSTVPVDPNNPSAGFKKIKTLYYYSELAISNWKLEQIKKGTYVKGAKPSATDIGGITTAVEGVTKIDISSIVSSDFKKIVEDNSKTISEKINKLDGSISIVNDGDATNPNYKFVIQKLKDDGTPDAAQEIFFNAMETKTSFGKTVGNDTAAEVADAKVAPTADDLKKKGYIAYKYFGEEKDVNGDPIPHYINVTADMKTILETNTEIRNQITQVIKEVKPVEPDPNNPDPVDPTKPVDPKAYGNVYYGKVNSNMEPVLYSVDETGKIHYINISQNIINEITNNQDVIEKIKEVTTKVITEGEGVNTGEVIDGFYVKKGYATVTVNDAYGYDSAFQGTIPVSKFARLVKVSVLKGGVNGQLVVDSATEVVCNSGAGDAGTLKFSFGMGELYTPVLNGDYNVIFEYISTDAKQ</sequence>
<comment type="caution">
    <text evidence="2">The sequence shown here is derived from an EMBL/GenBank/DDBJ whole genome shotgun (WGS) entry which is preliminary data.</text>
</comment>
<feature type="chain" id="PRO_5029593096" description="Collagen-like protein" evidence="1">
    <location>
        <begin position="20"/>
        <end position="604"/>
    </location>
</feature>
<proteinExistence type="predicted"/>
<gene>
    <name evidence="2" type="ORF">GJV77_04270</name>
</gene>
<accession>A0A7K1GJS3</accession>
<name>A0A7K1GJS3_9FLAO</name>
<dbReference type="AlphaFoldDB" id="A0A7K1GJS3"/>
<evidence type="ECO:0000256" key="1">
    <source>
        <dbReference type="SAM" id="SignalP"/>
    </source>
</evidence>
<organism evidence="2 3">
    <name type="scientific">Myroides pelagicus</name>
    <dbReference type="NCBI Taxonomy" id="270914"/>
    <lineage>
        <taxon>Bacteria</taxon>
        <taxon>Pseudomonadati</taxon>
        <taxon>Bacteroidota</taxon>
        <taxon>Flavobacteriia</taxon>
        <taxon>Flavobacteriales</taxon>
        <taxon>Flavobacteriaceae</taxon>
        <taxon>Myroides</taxon>
    </lineage>
</organism>
<keyword evidence="1" id="KW-0732">Signal</keyword>
<dbReference type="OrthoDB" id="1438322at2"/>
<evidence type="ECO:0008006" key="4">
    <source>
        <dbReference type="Google" id="ProtNLM"/>
    </source>
</evidence>